<evidence type="ECO:0000313" key="2">
    <source>
        <dbReference type="Proteomes" id="UP000199400"/>
    </source>
</evidence>
<dbReference type="Proteomes" id="UP000199400">
    <property type="component" value="Unassembled WGS sequence"/>
</dbReference>
<sequence length="148" mass="16351">MYCDPSILDDSSEGSNELAVKVPVGTELRWRAVPLQTTAPGDAGVYHTIIEAYYLWDQAGTYLTEWGTSNGGGDAPFYKSTGNLANNTPATIAVEGIDRPFIQCLTQLANRDQNVSPKVAYTFYIGIYKNGDKVEQISWDPFVTVYRQ</sequence>
<keyword evidence="2" id="KW-1185">Reference proteome</keyword>
<dbReference type="OrthoDB" id="5817734at2"/>
<reference evidence="2" key="1">
    <citation type="submission" date="2016-10" db="EMBL/GenBank/DDBJ databases">
        <authorList>
            <person name="Varghese N."/>
            <person name="Submissions S."/>
        </authorList>
    </citation>
    <scope>NUCLEOTIDE SEQUENCE [LARGE SCALE GENOMIC DNA]</scope>
    <source>
        <strain evidence="2">ATCC 25963</strain>
    </source>
</reference>
<dbReference type="InterPro" id="IPR038712">
    <property type="entry name" value="PixA-like_sf"/>
</dbReference>
<dbReference type="RefSeq" id="WP_096331822.1">
    <property type="nucleotide sequence ID" value="NZ_FOMX01000035.1"/>
</dbReference>
<dbReference type="EMBL" id="FOMX01000035">
    <property type="protein sequence ID" value="SFF21536.1"/>
    <property type="molecule type" value="Genomic_DNA"/>
</dbReference>
<name>A0A1I2GY66_9BACT</name>
<evidence type="ECO:0000313" key="1">
    <source>
        <dbReference type="EMBL" id="SFF21536.1"/>
    </source>
</evidence>
<protein>
    <submittedName>
        <fullName evidence="1">Inclusion body protein</fullName>
    </submittedName>
</protein>
<organism evidence="1 2">
    <name type="scientific">Nannocystis exedens</name>
    <dbReference type="NCBI Taxonomy" id="54"/>
    <lineage>
        <taxon>Bacteria</taxon>
        <taxon>Pseudomonadati</taxon>
        <taxon>Myxococcota</taxon>
        <taxon>Polyangia</taxon>
        <taxon>Nannocystales</taxon>
        <taxon>Nannocystaceae</taxon>
        <taxon>Nannocystis</taxon>
    </lineage>
</organism>
<gene>
    <name evidence="1" type="ORF">SAMN02745121_07558</name>
</gene>
<dbReference type="AlphaFoldDB" id="A0A1I2GY66"/>
<dbReference type="STRING" id="54.SAMN02745121_07558"/>
<accession>A0A1I2GY66</accession>
<dbReference type="Gene3D" id="2.60.40.3910">
    <property type="entry name" value="Inclusion body protein"/>
    <property type="match status" value="1"/>
</dbReference>
<proteinExistence type="predicted"/>